<dbReference type="RefSeq" id="WP_348386972.1">
    <property type="nucleotide sequence ID" value="NZ_CP134146.1"/>
</dbReference>
<protein>
    <submittedName>
        <fullName evidence="1">DUF2750 domain-containing protein</fullName>
    </submittedName>
</protein>
<accession>A0ABY9THX9</accession>
<reference evidence="2" key="1">
    <citation type="submission" date="2023-09" db="EMBL/GenBank/DDBJ databases">
        <authorList>
            <person name="Li S."/>
            <person name="Li X."/>
            <person name="Zhang C."/>
            <person name="Zhao Z."/>
        </authorList>
    </citation>
    <scope>NUCLEOTIDE SEQUENCE [LARGE SCALE GENOMIC DNA]</scope>
    <source>
        <strain evidence="2">SQ345</strain>
    </source>
</reference>
<evidence type="ECO:0000313" key="2">
    <source>
        <dbReference type="Proteomes" id="UP001248581"/>
    </source>
</evidence>
<evidence type="ECO:0000313" key="1">
    <source>
        <dbReference type="EMBL" id="WNC67813.1"/>
    </source>
</evidence>
<gene>
    <name evidence="1" type="ORF">RI845_14950</name>
</gene>
<organism evidence="1 2">
    <name type="scientific">Thalassotalea nanhaiensis</name>
    <dbReference type="NCBI Taxonomy" id="3065648"/>
    <lineage>
        <taxon>Bacteria</taxon>
        <taxon>Pseudomonadati</taxon>
        <taxon>Pseudomonadota</taxon>
        <taxon>Gammaproteobacteria</taxon>
        <taxon>Alteromonadales</taxon>
        <taxon>Colwelliaceae</taxon>
        <taxon>Thalassotalea</taxon>
    </lineage>
</organism>
<keyword evidence="2" id="KW-1185">Reference proteome</keyword>
<proteinExistence type="predicted"/>
<dbReference type="InterPro" id="IPR021284">
    <property type="entry name" value="DUF2750"/>
</dbReference>
<dbReference type="Pfam" id="PF11042">
    <property type="entry name" value="DUF2750"/>
    <property type="match status" value="1"/>
</dbReference>
<dbReference type="Proteomes" id="UP001248581">
    <property type="component" value="Chromosome"/>
</dbReference>
<dbReference type="EMBL" id="CP134146">
    <property type="protein sequence ID" value="WNC67813.1"/>
    <property type="molecule type" value="Genomic_DNA"/>
</dbReference>
<name>A0ABY9THX9_9GAMM</name>
<sequence length="116" mass="13160">MTNNSQNFSTFVDTVNEEEQLFALQNEAGDWVVCDSSDFENSDVMPVWANSETAQQFCCDEWKDYKVASIHLEQFLEEWVSDLNEDGVLVGVDWQIDAEGAELDAIEFAKLLVKAL</sequence>